<sequence>MRILPFAGLVLTGLLLSHTAHAACDTVLPPQVRSIDAAGTYCLAANRSAPIEVRADNVELDCRGRTLSRPSDSPGFGTGVLLRGDNLTVRNCRFEGWQFSVLAEQFLNVQILNNTFIPEGPAITAYGSDRPEGDGLRVIGNRVLFYGSQNGAEQAIGIWHSPRAVLTNNVVAGFMGHAALQLDRSPDAQLTGNQLLDLNEGGSVGVELIFSPRARVVHNTVMLRRGVNAHGLSGASEATCIENILINAVHSGLEGCVVTRYNVEQINNGD</sequence>
<dbReference type="AlphaFoldDB" id="A0A125U0I7"/>
<evidence type="ECO:0000313" key="3">
    <source>
        <dbReference type="EMBL" id="KWS02782.1"/>
    </source>
</evidence>
<proteinExistence type="predicted"/>
<dbReference type="InterPro" id="IPR011050">
    <property type="entry name" value="Pectin_lyase_fold/virulence"/>
</dbReference>
<protein>
    <recommendedName>
        <fullName evidence="2">Right handed beta helix domain-containing protein</fullName>
    </recommendedName>
</protein>
<keyword evidence="4" id="KW-1185">Reference proteome</keyword>
<feature type="domain" description="Right handed beta helix" evidence="2">
    <location>
        <begin position="79"/>
        <end position="230"/>
    </location>
</feature>
<keyword evidence="1" id="KW-0732">Signal</keyword>
<dbReference type="InterPro" id="IPR012334">
    <property type="entry name" value="Pectin_lyas_fold"/>
</dbReference>
<dbReference type="RefSeq" id="WP_036104148.1">
    <property type="nucleotide sequence ID" value="NZ_JAJA02000001.1"/>
</dbReference>
<dbReference type="SUPFAM" id="SSF51126">
    <property type="entry name" value="Pectin lyase-like"/>
    <property type="match status" value="1"/>
</dbReference>
<dbReference type="EMBL" id="JAJA02000001">
    <property type="protein sequence ID" value="KWS02782.1"/>
    <property type="molecule type" value="Genomic_DNA"/>
</dbReference>
<dbReference type="InterPro" id="IPR039448">
    <property type="entry name" value="Beta_helix"/>
</dbReference>
<dbReference type="OrthoDB" id="6020340at2"/>
<gene>
    <name evidence="3" type="ORF">AZ78_0328</name>
</gene>
<reference evidence="3 4" key="1">
    <citation type="journal article" date="2014" name="Genome Announc.">
        <title>Draft Genome Sequence of Lysobacter capsici AZ78, a Bacterium Antagonistic to Plant-Pathogenic Oomycetes.</title>
        <authorList>
            <person name="Puopolo G."/>
            <person name="Sonego P."/>
            <person name="Engelen K."/>
            <person name="Pertot I."/>
        </authorList>
    </citation>
    <scope>NUCLEOTIDE SEQUENCE [LARGE SCALE GENOMIC DNA]</scope>
    <source>
        <strain evidence="3 4">AZ78</strain>
    </source>
</reference>
<accession>A0A125U0I7</accession>
<evidence type="ECO:0000256" key="1">
    <source>
        <dbReference type="SAM" id="SignalP"/>
    </source>
</evidence>
<dbReference type="Gene3D" id="2.160.20.10">
    <property type="entry name" value="Single-stranded right-handed beta-helix, Pectin lyase-like"/>
    <property type="match status" value="1"/>
</dbReference>
<organism evidence="3 4">
    <name type="scientific">Lysobacter capsici AZ78</name>
    <dbReference type="NCBI Taxonomy" id="1444315"/>
    <lineage>
        <taxon>Bacteria</taxon>
        <taxon>Pseudomonadati</taxon>
        <taxon>Pseudomonadota</taxon>
        <taxon>Gammaproteobacteria</taxon>
        <taxon>Lysobacterales</taxon>
        <taxon>Lysobacteraceae</taxon>
        <taxon>Lysobacter</taxon>
    </lineage>
</organism>
<feature type="chain" id="PRO_5007180329" description="Right handed beta helix domain-containing protein" evidence="1">
    <location>
        <begin position="23"/>
        <end position="270"/>
    </location>
</feature>
<evidence type="ECO:0000313" key="4">
    <source>
        <dbReference type="Proteomes" id="UP000023435"/>
    </source>
</evidence>
<feature type="signal peptide" evidence="1">
    <location>
        <begin position="1"/>
        <end position="22"/>
    </location>
</feature>
<comment type="caution">
    <text evidence="3">The sequence shown here is derived from an EMBL/GenBank/DDBJ whole genome shotgun (WGS) entry which is preliminary data.</text>
</comment>
<name>A0A125U0I7_9GAMM</name>
<dbReference type="Pfam" id="PF13229">
    <property type="entry name" value="Beta_helix"/>
    <property type="match status" value="1"/>
</dbReference>
<evidence type="ECO:0000259" key="2">
    <source>
        <dbReference type="Pfam" id="PF13229"/>
    </source>
</evidence>
<dbReference type="Proteomes" id="UP000023435">
    <property type="component" value="Unassembled WGS sequence"/>
</dbReference>